<dbReference type="InterPro" id="IPR007569">
    <property type="entry name" value="DUF559"/>
</dbReference>
<dbReference type="SUPFAM" id="SSF52980">
    <property type="entry name" value="Restriction endonuclease-like"/>
    <property type="match status" value="1"/>
</dbReference>
<gene>
    <name evidence="2" type="ORF">ABXR19_04815</name>
</gene>
<dbReference type="Proteomes" id="UP001549691">
    <property type="component" value="Unassembled WGS sequence"/>
</dbReference>
<feature type="domain" description="DUF559" evidence="1">
    <location>
        <begin position="8"/>
        <end position="113"/>
    </location>
</feature>
<evidence type="ECO:0000259" key="1">
    <source>
        <dbReference type="Pfam" id="PF04480"/>
    </source>
</evidence>
<dbReference type="EMBL" id="JBEWZI010000003">
    <property type="protein sequence ID" value="MET7013500.1"/>
    <property type="molecule type" value="Genomic_DNA"/>
</dbReference>
<organism evidence="2 3">
    <name type="scientific">Uliginosibacterium flavum</name>
    <dbReference type="NCBI Taxonomy" id="1396831"/>
    <lineage>
        <taxon>Bacteria</taxon>
        <taxon>Pseudomonadati</taxon>
        <taxon>Pseudomonadota</taxon>
        <taxon>Betaproteobacteria</taxon>
        <taxon>Rhodocyclales</taxon>
        <taxon>Zoogloeaceae</taxon>
        <taxon>Uliginosibacterium</taxon>
    </lineage>
</organism>
<name>A0ABV2TIX9_9RHOO</name>
<dbReference type="InterPro" id="IPR011335">
    <property type="entry name" value="Restrct_endonuc-II-like"/>
</dbReference>
<dbReference type="PANTHER" id="PTHR38590:SF1">
    <property type="entry name" value="BLL0828 PROTEIN"/>
    <property type="match status" value="1"/>
</dbReference>
<protein>
    <submittedName>
        <fullName evidence="2">DUF559 domain-containing protein</fullName>
    </submittedName>
</protein>
<dbReference type="Gene3D" id="3.40.960.10">
    <property type="entry name" value="VSR Endonuclease"/>
    <property type="match status" value="1"/>
</dbReference>
<dbReference type="CDD" id="cd01038">
    <property type="entry name" value="Endonuclease_DUF559"/>
    <property type="match status" value="1"/>
</dbReference>
<sequence>MLRLKPSTTTRSRALRLDMTLAERLLWRALREQFPDEPRFRRQHPVGNYIVDFACIQARLVIELDGGQHAEALDYDAVRTHQIEQAGFHVIRFWNNEVLENIEGVMQKIAEALTCDGERPA</sequence>
<evidence type="ECO:0000313" key="2">
    <source>
        <dbReference type="EMBL" id="MET7013500.1"/>
    </source>
</evidence>
<evidence type="ECO:0000313" key="3">
    <source>
        <dbReference type="Proteomes" id="UP001549691"/>
    </source>
</evidence>
<dbReference type="RefSeq" id="WP_354599960.1">
    <property type="nucleotide sequence ID" value="NZ_JBEWZI010000003.1"/>
</dbReference>
<comment type="caution">
    <text evidence="2">The sequence shown here is derived from an EMBL/GenBank/DDBJ whole genome shotgun (WGS) entry which is preliminary data.</text>
</comment>
<proteinExistence type="predicted"/>
<dbReference type="InterPro" id="IPR047216">
    <property type="entry name" value="Endonuclease_DUF559_bact"/>
</dbReference>
<dbReference type="PANTHER" id="PTHR38590">
    <property type="entry name" value="BLL0828 PROTEIN"/>
    <property type="match status" value="1"/>
</dbReference>
<reference evidence="2 3" key="1">
    <citation type="submission" date="2024-07" db="EMBL/GenBank/DDBJ databases">
        <title>Uliginosibacterium flavum JJ3220;KACC:17644.</title>
        <authorList>
            <person name="Kim M.K."/>
        </authorList>
    </citation>
    <scope>NUCLEOTIDE SEQUENCE [LARGE SCALE GENOMIC DNA]</scope>
    <source>
        <strain evidence="2 3">KACC:17644</strain>
    </source>
</reference>
<keyword evidence="3" id="KW-1185">Reference proteome</keyword>
<dbReference type="Pfam" id="PF04480">
    <property type="entry name" value="DUF559"/>
    <property type="match status" value="1"/>
</dbReference>
<accession>A0ABV2TIX9</accession>